<keyword evidence="2" id="KW-0805">Transcription regulation</keyword>
<protein>
    <submittedName>
        <fullName evidence="7">LysR family transcriptional regulator</fullName>
    </submittedName>
</protein>
<dbReference type="InterPro" id="IPR058163">
    <property type="entry name" value="LysR-type_TF_proteobact-type"/>
</dbReference>
<feature type="domain" description="HTH lysR-type" evidence="6">
    <location>
        <begin position="1"/>
        <end position="58"/>
    </location>
</feature>
<dbReference type="PANTHER" id="PTHR30537:SF3">
    <property type="entry name" value="TRANSCRIPTIONAL REGULATORY PROTEIN"/>
    <property type="match status" value="1"/>
</dbReference>
<keyword evidence="3" id="KW-0238">DNA-binding</keyword>
<sequence length="293" mass="33093">MNWEDVKIFLALMRHGTVRAAAAKLKISHSTVARRIDALERKLAVRLFDRLPSGYVLTLVGEDMLQVAEQIEEEMEGLERRIVGHDHKLSGRIKISLLDALATHLLMPYIVIFTQKYPDIELELQTTYSAVNLDMREADIALRFTSAPPDHLIGRRLLTCSTAPYAARDYLKTHTLEPESEPPAHWVGFGPQGAYPNWVKKSEFPHIAAKGQIVNLLVQLEACKAGMGISMLPCFLGAREADLVQLSKPKPDPKFELWLLTHRDVRSNTRIRVFSDFIMAAIKSERDLLTGQM</sequence>
<gene>
    <name evidence="7" type="ORF">COB13_13350</name>
</gene>
<reference key="1">
    <citation type="submission" date="2017-08" db="EMBL/GenBank/DDBJ databases">
        <title>A dynamic microbial community with high functional redundancy inhabits the cold, oxic subseafloor aquifer.</title>
        <authorList>
            <person name="Tully B.J."/>
            <person name="Wheat C.G."/>
            <person name="Glazer B.T."/>
            <person name="Huber J.A."/>
        </authorList>
    </citation>
    <scope>NUCLEOTIDE SEQUENCE [LARGE SCALE GENOMIC DNA]</scope>
</reference>
<dbReference type="InterPro" id="IPR036390">
    <property type="entry name" value="WH_DNA-bd_sf"/>
</dbReference>
<dbReference type="GO" id="GO:0043565">
    <property type="term" value="F:sequence-specific DNA binding"/>
    <property type="evidence" value="ECO:0007669"/>
    <property type="project" value="TreeGrafter"/>
</dbReference>
<dbReference type="SUPFAM" id="SSF53850">
    <property type="entry name" value="Periplasmic binding protein-like II"/>
    <property type="match status" value="1"/>
</dbReference>
<dbReference type="PANTHER" id="PTHR30537">
    <property type="entry name" value="HTH-TYPE TRANSCRIPTIONAL REGULATOR"/>
    <property type="match status" value="1"/>
</dbReference>
<dbReference type="InterPro" id="IPR000847">
    <property type="entry name" value="LysR_HTH_N"/>
</dbReference>
<dbReference type="Gene3D" id="1.10.10.10">
    <property type="entry name" value="Winged helix-like DNA-binding domain superfamily/Winged helix DNA-binding domain"/>
    <property type="match status" value="1"/>
</dbReference>
<name>A0A2A4YVH6_9PROT</name>
<dbReference type="Pfam" id="PF00126">
    <property type="entry name" value="HTH_1"/>
    <property type="match status" value="1"/>
</dbReference>
<dbReference type="Gene3D" id="3.40.190.290">
    <property type="match status" value="1"/>
</dbReference>
<keyword evidence="4" id="KW-0804">Transcription</keyword>
<dbReference type="Pfam" id="PF03466">
    <property type="entry name" value="LysR_substrate"/>
    <property type="match status" value="1"/>
</dbReference>
<dbReference type="InterPro" id="IPR005119">
    <property type="entry name" value="LysR_subst-bd"/>
</dbReference>
<evidence type="ECO:0000259" key="6">
    <source>
        <dbReference type="PROSITE" id="PS50931"/>
    </source>
</evidence>
<dbReference type="SUPFAM" id="SSF46785">
    <property type="entry name" value="Winged helix' DNA-binding domain"/>
    <property type="match status" value="1"/>
</dbReference>
<comment type="similarity">
    <text evidence="1">Belongs to the LysR transcriptional regulatory family.</text>
</comment>
<comment type="caution">
    <text evidence="7">The sequence shown here is derived from an EMBL/GenBank/DDBJ whole genome shotgun (WGS) entry which is preliminary data.</text>
</comment>
<accession>A0A2A4YVH6</accession>
<dbReference type="InterPro" id="IPR036388">
    <property type="entry name" value="WH-like_DNA-bd_sf"/>
</dbReference>
<evidence type="ECO:0000256" key="2">
    <source>
        <dbReference type="ARBA" id="ARBA00023015"/>
    </source>
</evidence>
<evidence type="ECO:0000256" key="1">
    <source>
        <dbReference type="ARBA" id="ARBA00009437"/>
    </source>
</evidence>
<dbReference type="PROSITE" id="PS50931">
    <property type="entry name" value="HTH_LYSR"/>
    <property type="match status" value="1"/>
</dbReference>
<dbReference type="AlphaFoldDB" id="A0A2A4YVH6"/>
<evidence type="ECO:0000256" key="3">
    <source>
        <dbReference type="ARBA" id="ARBA00023125"/>
    </source>
</evidence>
<reference evidence="7" key="2">
    <citation type="journal article" date="2018" name="ISME J.">
        <title>A dynamic microbial community with high functional redundancy inhabits the cold, oxic subseafloor aquifer.</title>
        <authorList>
            <person name="Tully B.J."/>
            <person name="Wheat C.G."/>
            <person name="Glazer B.T."/>
            <person name="Huber J.A."/>
        </authorList>
    </citation>
    <scope>NUCLEOTIDE SEQUENCE</scope>
    <source>
        <strain evidence="7">NORP83</strain>
    </source>
</reference>
<evidence type="ECO:0000256" key="4">
    <source>
        <dbReference type="ARBA" id="ARBA00023163"/>
    </source>
</evidence>
<proteinExistence type="inferred from homology"/>
<evidence type="ECO:0000313" key="7">
    <source>
        <dbReference type="EMBL" id="PCI98640.1"/>
    </source>
</evidence>
<dbReference type="EMBL" id="NVUS01000020">
    <property type="protein sequence ID" value="PCI98640.1"/>
    <property type="molecule type" value="Genomic_DNA"/>
</dbReference>
<feature type="coiled-coil region" evidence="5">
    <location>
        <begin position="61"/>
        <end position="88"/>
    </location>
</feature>
<evidence type="ECO:0000256" key="5">
    <source>
        <dbReference type="SAM" id="Coils"/>
    </source>
</evidence>
<dbReference type="GO" id="GO:0006351">
    <property type="term" value="P:DNA-templated transcription"/>
    <property type="evidence" value="ECO:0007669"/>
    <property type="project" value="TreeGrafter"/>
</dbReference>
<organism evidence="7">
    <name type="scientific">OCS116 cluster bacterium</name>
    <dbReference type="NCBI Taxonomy" id="2030921"/>
    <lineage>
        <taxon>Bacteria</taxon>
        <taxon>Pseudomonadati</taxon>
        <taxon>Pseudomonadota</taxon>
        <taxon>Alphaproteobacteria</taxon>
        <taxon>OCS116 cluster</taxon>
    </lineage>
</organism>
<dbReference type="GO" id="GO:0003700">
    <property type="term" value="F:DNA-binding transcription factor activity"/>
    <property type="evidence" value="ECO:0007669"/>
    <property type="project" value="InterPro"/>
</dbReference>
<keyword evidence="5" id="KW-0175">Coiled coil</keyword>